<dbReference type="PANTHER" id="PTHR34386:SF1">
    <property type="entry name" value="GLUTAREDOXIN-LIKE PROTEIN NRDH"/>
    <property type="match status" value="1"/>
</dbReference>
<dbReference type="InterPro" id="IPR051548">
    <property type="entry name" value="Grx-like_ET"/>
</dbReference>
<evidence type="ECO:0000259" key="1">
    <source>
        <dbReference type="Pfam" id="PF00462"/>
    </source>
</evidence>
<dbReference type="Pfam" id="PF00462">
    <property type="entry name" value="Glutaredoxin"/>
    <property type="match status" value="1"/>
</dbReference>
<dbReference type="SUPFAM" id="SSF52833">
    <property type="entry name" value="Thioredoxin-like"/>
    <property type="match status" value="1"/>
</dbReference>
<dbReference type="GO" id="GO:0045454">
    <property type="term" value="P:cell redox homeostasis"/>
    <property type="evidence" value="ECO:0007669"/>
    <property type="project" value="TreeGrafter"/>
</dbReference>
<name>W4LQ49_ENTF1</name>
<dbReference type="EMBL" id="AZHW01000398">
    <property type="protein sequence ID" value="ETW99840.1"/>
    <property type="molecule type" value="Genomic_DNA"/>
</dbReference>
<dbReference type="PANTHER" id="PTHR34386">
    <property type="entry name" value="GLUTAREDOXIN"/>
    <property type="match status" value="1"/>
</dbReference>
<sequence>MPNVTMYSTSWCSFCHRARRFLNDNDVVYTEIDIEDNEAAALQVEQWNRGNRTVPTFDIDGNVYTNPSPAQLTELLGL</sequence>
<dbReference type="InterPro" id="IPR036249">
    <property type="entry name" value="Thioredoxin-like_sf"/>
</dbReference>
<dbReference type="GO" id="GO:0009055">
    <property type="term" value="F:electron transfer activity"/>
    <property type="evidence" value="ECO:0007669"/>
    <property type="project" value="TreeGrafter"/>
</dbReference>
<dbReference type="InterPro" id="IPR002109">
    <property type="entry name" value="Glutaredoxin"/>
</dbReference>
<dbReference type="AlphaFoldDB" id="W4LQ49"/>
<evidence type="ECO:0000313" key="3">
    <source>
        <dbReference type="Proteomes" id="UP000019141"/>
    </source>
</evidence>
<organism evidence="2 3">
    <name type="scientific">Entotheonella factor</name>
    <dbReference type="NCBI Taxonomy" id="1429438"/>
    <lineage>
        <taxon>Bacteria</taxon>
        <taxon>Pseudomonadati</taxon>
        <taxon>Nitrospinota/Tectimicrobiota group</taxon>
        <taxon>Candidatus Tectimicrobiota</taxon>
        <taxon>Candidatus Entotheonellia</taxon>
        <taxon>Candidatus Entotheonellales</taxon>
        <taxon>Candidatus Entotheonellaceae</taxon>
        <taxon>Candidatus Entotheonella</taxon>
    </lineage>
</organism>
<reference evidence="2 3" key="1">
    <citation type="journal article" date="2014" name="Nature">
        <title>An environmental bacterial taxon with a large and distinct metabolic repertoire.</title>
        <authorList>
            <person name="Wilson M.C."/>
            <person name="Mori T."/>
            <person name="Ruckert C."/>
            <person name="Uria A.R."/>
            <person name="Helf M.J."/>
            <person name="Takada K."/>
            <person name="Gernert C."/>
            <person name="Steffens U.A."/>
            <person name="Heycke N."/>
            <person name="Schmitt S."/>
            <person name="Rinke C."/>
            <person name="Helfrich E.J."/>
            <person name="Brachmann A.O."/>
            <person name="Gurgui C."/>
            <person name="Wakimoto T."/>
            <person name="Kracht M."/>
            <person name="Crusemann M."/>
            <person name="Hentschel U."/>
            <person name="Abe I."/>
            <person name="Matsunaga S."/>
            <person name="Kalinowski J."/>
            <person name="Takeyama H."/>
            <person name="Piel J."/>
        </authorList>
    </citation>
    <scope>NUCLEOTIDE SEQUENCE [LARGE SCALE GENOMIC DNA]</scope>
    <source>
        <strain evidence="3">TSY1</strain>
    </source>
</reference>
<evidence type="ECO:0000313" key="2">
    <source>
        <dbReference type="EMBL" id="ETW99840.1"/>
    </source>
</evidence>
<comment type="caution">
    <text evidence="2">The sequence shown here is derived from an EMBL/GenBank/DDBJ whole genome shotgun (WGS) entry which is preliminary data.</text>
</comment>
<dbReference type="PROSITE" id="PS51354">
    <property type="entry name" value="GLUTAREDOXIN_2"/>
    <property type="match status" value="1"/>
</dbReference>
<keyword evidence="3" id="KW-1185">Reference proteome</keyword>
<feature type="domain" description="Glutaredoxin" evidence="1">
    <location>
        <begin position="4"/>
        <end position="62"/>
    </location>
</feature>
<dbReference type="Proteomes" id="UP000019141">
    <property type="component" value="Unassembled WGS sequence"/>
</dbReference>
<dbReference type="HOGENOM" id="CLU_026126_11_1_7"/>
<proteinExistence type="predicted"/>
<dbReference type="Gene3D" id="3.40.30.10">
    <property type="entry name" value="Glutaredoxin"/>
    <property type="match status" value="1"/>
</dbReference>
<accession>W4LQ49</accession>
<protein>
    <submittedName>
        <fullName evidence="2">Glutaredoxin</fullName>
    </submittedName>
</protein>
<dbReference type="CDD" id="cd02976">
    <property type="entry name" value="NrdH"/>
    <property type="match status" value="1"/>
</dbReference>
<gene>
    <name evidence="2" type="ORF">ETSY1_13505</name>
</gene>